<feature type="domain" description="Helicase ATP-binding" evidence="3">
    <location>
        <begin position="265"/>
        <end position="433"/>
    </location>
</feature>
<dbReference type="AlphaFoldDB" id="A0A5C6CG07"/>
<dbReference type="InterPro" id="IPR049730">
    <property type="entry name" value="SNF2/RAD54-like_C"/>
</dbReference>
<evidence type="ECO:0000259" key="2">
    <source>
        <dbReference type="PROSITE" id="PS50035"/>
    </source>
</evidence>
<comment type="caution">
    <text evidence="5">The sequence shown here is derived from an EMBL/GenBank/DDBJ whole genome shotgun (WGS) entry which is preliminary data.</text>
</comment>
<accession>A0A5C6CG07</accession>
<dbReference type="Gene3D" id="3.30.870.10">
    <property type="entry name" value="Endonuclease Chain A"/>
    <property type="match status" value="1"/>
</dbReference>
<dbReference type="Gene3D" id="3.40.50.10810">
    <property type="entry name" value="Tandem AAA-ATPase domain"/>
    <property type="match status" value="1"/>
</dbReference>
<keyword evidence="5" id="KW-0347">Helicase</keyword>
<feature type="domain" description="PLD phosphodiesterase" evidence="2">
    <location>
        <begin position="124"/>
        <end position="154"/>
    </location>
</feature>
<proteinExistence type="predicted"/>
<dbReference type="Pfam" id="PF13091">
    <property type="entry name" value="PLDc_2"/>
    <property type="match status" value="1"/>
</dbReference>
<dbReference type="GO" id="GO:0005524">
    <property type="term" value="F:ATP binding"/>
    <property type="evidence" value="ECO:0007669"/>
    <property type="project" value="InterPro"/>
</dbReference>
<dbReference type="RefSeq" id="WP_146594982.1">
    <property type="nucleotide sequence ID" value="NZ_SJPT01000004.1"/>
</dbReference>
<dbReference type="GO" id="GO:0004386">
    <property type="term" value="F:helicase activity"/>
    <property type="evidence" value="ECO:0007669"/>
    <property type="project" value="UniProtKB-KW"/>
</dbReference>
<dbReference type="InterPro" id="IPR025202">
    <property type="entry name" value="PLD-like_dom"/>
</dbReference>
<dbReference type="PROSITE" id="PS51192">
    <property type="entry name" value="HELICASE_ATP_BIND_1"/>
    <property type="match status" value="1"/>
</dbReference>
<dbReference type="Pfam" id="PF00271">
    <property type="entry name" value="Helicase_C"/>
    <property type="match status" value="1"/>
</dbReference>
<evidence type="ECO:0000313" key="6">
    <source>
        <dbReference type="Proteomes" id="UP000316304"/>
    </source>
</evidence>
<organism evidence="5 6">
    <name type="scientific">Novipirellula galeiformis</name>
    <dbReference type="NCBI Taxonomy" id="2528004"/>
    <lineage>
        <taxon>Bacteria</taxon>
        <taxon>Pseudomonadati</taxon>
        <taxon>Planctomycetota</taxon>
        <taxon>Planctomycetia</taxon>
        <taxon>Pirellulales</taxon>
        <taxon>Pirellulaceae</taxon>
        <taxon>Novipirellula</taxon>
    </lineage>
</organism>
<protein>
    <submittedName>
        <fullName evidence="5">ATP-dependent helicase HepA</fullName>
    </submittedName>
</protein>
<sequence>MSKGDKTIESKVDTGIRDNHRRGTVGDFLMEKVKPGSELSIVSAYFTIYAYAALRSTLDSIGHLNFLFGEPTFVSRLDPEKNQSKAFLLQDSSLHLSNRLKQKRAARQCADWIRDKVEIRTVKQTNLLHGKMYHVDRDGVEEAILGSSNFTVRGLGLGSQGNNIELNLVVDSNRDRRELKQWFLELWNDPQMVRDVKADVIQFLERLYANQSPQFVYYLTLFKLFREYLDGNLDVDDSLNRLALPDTDIWKALFSFQKDGAKAAINKILQYNGCILADSVGLGKTYTALAVIKYFELRNERVLVLCPKKLRRNWTVYQANSKLNPFTDDRFRFDVLHHTDMSRDRGESNGIDLADLNWGAYDLVVIDESHNFRNNAQAVQRPGDAKRRRSRYERLMEDIVASGANTKMLLLSATPVNNQLADLRNQISFIAGADVARDSVADRAFRQKLGIASVKETTRRAQAQFTLWSKRPAEQRKTRDLIAAIGGDFFKLLDGLSIARSRRQIATYYAEEIKRLGGFPKRPPPKAIHATIDLDEKFLSFEQLDSEIGRLTLALYHPSSKLRDDLPEEVRAGYEAKINGVFTQEGRERILISMMKINFLKRLESSVDSFRLTLGRTIEKIDKLEERIEAFENHQESNPEIDFDSLTPDDFEDPDFEGEDFTIGGRRRIHLAHIKLPEWLKEVRNDRTQLQFLLKKTEVVTAARDGKLAELRSLIQSKASKPTTNRDGKPNRKILIFTAFSDTAQYVYRELAGWAQTELGIHTALVRGDGANQASLGRSDYDSILTNFSPMSKRRSEQESEFEDQAQEIDMLIATDCISEGQNLQDCDLLVNYDIHWNPVRIIQRFGRIDRIGSRNDSVQLVNFWPVADLDRYINVKHRVEARMALVDLSATQADNLLDPSQLEDLIKEDMLFRDKQLERLRDEILDLEDLDDSVSLTDFSLDEFRLDLLRFLEANRSELEESPEGIYAVVGPNSEVPIGRAGVLFCLRHRRGEGSPNPEMVSSDSAGLNPLAPYYLVYVLDDGTVRLTFAQPKQAMMLLRDLAADHPRAIESLCNLFDANTSDGADMSHYDELLTKVLASIENTFRKKATSNLLSGRDAVLPTSGETPAADGDDFDLVTWLAILESSP</sequence>
<dbReference type="EMBL" id="SJPT01000004">
    <property type="protein sequence ID" value="TWU23238.1"/>
    <property type="molecule type" value="Genomic_DNA"/>
</dbReference>
<gene>
    <name evidence="5" type="ORF">Pla52o_27740</name>
</gene>
<reference evidence="5 6" key="1">
    <citation type="submission" date="2019-02" db="EMBL/GenBank/DDBJ databases">
        <title>Deep-cultivation of Planctomycetes and their phenomic and genomic characterization uncovers novel biology.</title>
        <authorList>
            <person name="Wiegand S."/>
            <person name="Jogler M."/>
            <person name="Boedeker C."/>
            <person name="Pinto D."/>
            <person name="Vollmers J."/>
            <person name="Rivas-Marin E."/>
            <person name="Kohn T."/>
            <person name="Peeters S.H."/>
            <person name="Heuer A."/>
            <person name="Rast P."/>
            <person name="Oberbeckmann S."/>
            <person name="Bunk B."/>
            <person name="Jeske O."/>
            <person name="Meyerdierks A."/>
            <person name="Storesund J.E."/>
            <person name="Kallscheuer N."/>
            <person name="Luecker S."/>
            <person name="Lage O.M."/>
            <person name="Pohl T."/>
            <person name="Merkel B.J."/>
            <person name="Hornburger P."/>
            <person name="Mueller R.-W."/>
            <person name="Bruemmer F."/>
            <person name="Labrenz M."/>
            <person name="Spormann A.M."/>
            <person name="Op Den Camp H."/>
            <person name="Overmann J."/>
            <person name="Amann R."/>
            <person name="Jetten M.S.M."/>
            <person name="Mascher T."/>
            <person name="Medema M.H."/>
            <person name="Devos D.P."/>
            <person name="Kaster A.-K."/>
            <person name="Ovreas L."/>
            <person name="Rohde M."/>
            <person name="Galperin M.Y."/>
            <person name="Jogler C."/>
        </authorList>
    </citation>
    <scope>NUCLEOTIDE SEQUENCE [LARGE SCALE GENOMIC DNA]</scope>
    <source>
        <strain evidence="5 6">Pla52o</strain>
    </source>
</reference>
<dbReference type="Gene3D" id="3.40.50.300">
    <property type="entry name" value="P-loop containing nucleotide triphosphate hydrolases"/>
    <property type="match status" value="1"/>
</dbReference>
<evidence type="ECO:0000256" key="1">
    <source>
        <dbReference type="ARBA" id="ARBA00022801"/>
    </source>
</evidence>
<keyword evidence="6" id="KW-1185">Reference proteome</keyword>
<keyword evidence="1" id="KW-0378">Hydrolase</keyword>
<dbReference type="GO" id="GO:0031297">
    <property type="term" value="P:replication fork processing"/>
    <property type="evidence" value="ECO:0007669"/>
    <property type="project" value="TreeGrafter"/>
</dbReference>
<dbReference type="SUPFAM" id="SSF56024">
    <property type="entry name" value="Phospholipase D/nuclease"/>
    <property type="match status" value="1"/>
</dbReference>
<dbReference type="CDD" id="cd18793">
    <property type="entry name" value="SF2_C_SNF"/>
    <property type="match status" value="1"/>
</dbReference>
<dbReference type="InterPro" id="IPR038718">
    <property type="entry name" value="SNF2-like_sf"/>
</dbReference>
<dbReference type="PANTHER" id="PTHR45766:SF6">
    <property type="entry name" value="SWI_SNF-RELATED MATRIX-ASSOCIATED ACTIN-DEPENDENT REGULATOR OF CHROMATIN SUBFAMILY A-LIKE PROTEIN 1"/>
    <property type="match status" value="1"/>
</dbReference>
<name>A0A5C6CG07_9BACT</name>
<dbReference type="InterPro" id="IPR014001">
    <property type="entry name" value="Helicase_ATP-bd"/>
</dbReference>
<keyword evidence="5" id="KW-0547">Nucleotide-binding</keyword>
<dbReference type="InterPro" id="IPR001650">
    <property type="entry name" value="Helicase_C-like"/>
</dbReference>
<dbReference type="Proteomes" id="UP000316304">
    <property type="component" value="Unassembled WGS sequence"/>
</dbReference>
<dbReference type="PANTHER" id="PTHR45766">
    <property type="entry name" value="DNA ANNEALING HELICASE AND ENDONUCLEASE ZRANB3 FAMILY MEMBER"/>
    <property type="match status" value="1"/>
</dbReference>
<dbReference type="PROSITE" id="PS51194">
    <property type="entry name" value="HELICASE_CTER"/>
    <property type="match status" value="1"/>
</dbReference>
<dbReference type="OrthoDB" id="9814088at2"/>
<dbReference type="InterPro" id="IPR000330">
    <property type="entry name" value="SNF2_N"/>
</dbReference>
<dbReference type="SUPFAM" id="SSF52540">
    <property type="entry name" value="P-loop containing nucleoside triphosphate hydrolases"/>
    <property type="match status" value="2"/>
</dbReference>
<evidence type="ECO:0000313" key="5">
    <source>
        <dbReference type="EMBL" id="TWU23238.1"/>
    </source>
</evidence>
<evidence type="ECO:0000259" key="4">
    <source>
        <dbReference type="PROSITE" id="PS51194"/>
    </source>
</evidence>
<dbReference type="InterPro" id="IPR027417">
    <property type="entry name" value="P-loop_NTPase"/>
</dbReference>
<dbReference type="SMART" id="SM00487">
    <property type="entry name" value="DEXDc"/>
    <property type="match status" value="1"/>
</dbReference>
<evidence type="ECO:0000259" key="3">
    <source>
        <dbReference type="PROSITE" id="PS51192"/>
    </source>
</evidence>
<feature type="domain" description="Helicase C-terminal" evidence="4">
    <location>
        <begin position="707"/>
        <end position="898"/>
    </location>
</feature>
<dbReference type="GO" id="GO:0006281">
    <property type="term" value="P:DNA repair"/>
    <property type="evidence" value="ECO:0007669"/>
    <property type="project" value="TreeGrafter"/>
</dbReference>
<dbReference type="Pfam" id="PF00176">
    <property type="entry name" value="SNF2-rel_dom"/>
    <property type="match status" value="1"/>
</dbReference>
<dbReference type="PROSITE" id="PS50035">
    <property type="entry name" value="PLD"/>
    <property type="match status" value="1"/>
</dbReference>
<dbReference type="SMART" id="SM00490">
    <property type="entry name" value="HELICc"/>
    <property type="match status" value="1"/>
</dbReference>
<dbReference type="GO" id="GO:0016787">
    <property type="term" value="F:hydrolase activity"/>
    <property type="evidence" value="ECO:0007669"/>
    <property type="project" value="UniProtKB-KW"/>
</dbReference>
<dbReference type="InterPro" id="IPR001736">
    <property type="entry name" value="PLipase_D/transphosphatidylase"/>
</dbReference>
<keyword evidence="5" id="KW-0067">ATP-binding</keyword>
<dbReference type="GO" id="GO:0006793">
    <property type="term" value="P:phosphorus metabolic process"/>
    <property type="evidence" value="ECO:0007669"/>
    <property type="project" value="UniProtKB-ARBA"/>
</dbReference>